<keyword evidence="2" id="KW-1185">Reference proteome</keyword>
<protein>
    <submittedName>
        <fullName evidence="1">Uncharacterized protein</fullName>
    </submittedName>
</protein>
<proteinExistence type="predicted"/>
<dbReference type="RefSeq" id="WP_214091683.1">
    <property type="nucleotide sequence ID" value="NZ_JAHCLR010000005.1"/>
</dbReference>
<sequence>MTHEPLRVDPVRLAQAGEKLEQLAQQIPQIKPDFSVSGSDPLTAAIGAKIPELEEPVTG</sequence>
<reference evidence="1 2" key="1">
    <citation type="submission" date="2021-05" db="EMBL/GenBank/DDBJ databases">
        <title>Mycobacterium acidophilum sp. nov., an extremely acid-tolerant member of the genus Mycobacterium.</title>
        <authorList>
            <person name="Xia J."/>
        </authorList>
    </citation>
    <scope>NUCLEOTIDE SEQUENCE [LARGE SCALE GENOMIC DNA]</scope>
    <source>
        <strain evidence="1 2">M1</strain>
    </source>
</reference>
<organism evidence="1 2">
    <name type="scientific">Mycolicibacter acidiphilus</name>
    <dbReference type="NCBI Taxonomy" id="2835306"/>
    <lineage>
        <taxon>Bacteria</taxon>
        <taxon>Bacillati</taxon>
        <taxon>Actinomycetota</taxon>
        <taxon>Actinomycetes</taxon>
        <taxon>Mycobacteriales</taxon>
        <taxon>Mycobacteriaceae</taxon>
        <taxon>Mycolicibacter</taxon>
    </lineage>
</organism>
<evidence type="ECO:0000313" key="2">
    <source>
        <dbReference type="Proteomes" id="UP001519535"/>
    </source>
</evidence>
<gene>
    <name evidence="1" type="ORF">KIH27_04220</name>
</gene>
<evidence type="ECO:0000313" key="1">
    <source>
        <dbReference type="EMBL" id="MBS9532792.1"/>
    </source>
</evidence>
<comment type="caution">
    <text evidence="1">The sequence shown here is derived from an EMBL/GenBank/DDBJ whole genome shotgun (WGS) entry which is preliminary data.</text>
</comment>
<accession>A0ABS5RES9</accession>
<dbReference type="Proteomes" id="UP001519535">
    <property type="component" value="Unassembled WGS sequence"/>
</dbReference>
<dbReference type="EMBL" id="JAHCLR010000005">
    <property type="protein sequence ID" value="MBS9532792.1"/>
    <property type="molecule type" value="Genomic_DNA"/>
</dbReference>
<name>A0ABS5RES9_9MYCO</name>